<evidence type="ECO:0000313" key="1">
    <source>
        <dbReference type="EMBL" id="MCY1009056.1"/>
    </source>
</evidence>
<proteinExistence type="predicted"/>
<organism evidence="1 2">
    <name type="scientific">Nannocystis pusilla</name>
    <dbReference type="NCBI Taxonomy" id="889268"/>
    <lineage>
        <taxon>Bacteria</taxon>
        <taxon>Pseudomonadati</taxon>
        <taxon>Myxococcota</taxon>
        <taxon>Polyangia</taxon>
        <taxon>Nannocystales</taxon>
        <taxon>Nannocystaceae</taxon>
        <taxon>Nannocystis</taxon>
    </lineage>
</organism>
<protein>
    <recommendedName>
        <fullName evidence="3">Lipoprotein</fullName>
    </recommendedName>
</protein>
<sequence>MPQWSLRWRLAPLLLAVLLVGCIRSQITEVEQQSFGTRTFAAGYEKTFAAALDALPALGYQPQFVSAAQGRITTTRRQAGATAGIGLAGTFAAPLFRQYDLRLVRVDAGHTRVVAHPHLYEGERDVSRQAVWQMSGRDGEYEHWRALFAQIERGCMRQGVLLTEADLQSLGTRTFAAGYEKTFAAASKALPALGYELEFANAAQGRITARRQTGGIAYVNLDNPNAIAVFRQYDLQVVRVDPGHTRVIARPRIFEDKRDVSQQAVWRMSGPDGEPERWRALFAQIELGL</sequence>
<dbReference type="Proteomes" id="UP001150924">
    <property type="component" value="Unassembled WGS sequence"/>
</dbReference>
<keyword evidence="2" id="KW-1185">Reference proteome</keyword>
<comment type="caution">
    <text evidence="1">The sequence shown here is derived from an EMBL/GenBank/DDBJ whole genome shotgun (WGS) entry which is preliminary data.</text>
</comment>
<dbReference type="RefSeq" id="WP_267771715.1">
    <property type="nucleotide sequence ID" value="NZ_JAPNKE010000002.1"/>
</dbReference>
<evidence type="ECO:0000313" key="2">
    <source>
        <dbReference type="Proteomes" id="UP001150924"/>
    </source>
</evidence>
<reference evidence="1" key="1">
    <citation type="submission" date="2022-11" db="EMBL/GenBank/DDBJ databases">
        <title>Minimal conservation of predation-associated metabolite biosynthetic gene clusters underscores biosynthetic potential of Myxococcota including descriptions for ten novel species: Archangium lansinium sp. nov., Myxococcus landrumus sp. nov., Nannocystis bai.</title>
        <authorList>
            <person name="Ahearne A."/>
            <person name="Stevens C."/>
            <person name="Phillips K."/>
        </authorList>
    </citation>
    <scope>NUCLEOTIDE SEQUENCE</scope>
    <source>
        <strain evidence="1">Na p29</strain>
    </source>
</reference>
<evidence type="ECO:0008006" key="3">
    <source>
        <dbReference type="Google" id="ProtNLM"/>
    </source>
</evidence>
<gene>
    <name evidence="1" type="ORF">OV079_26545</name>
</gene>
<accession>A0A9X3IZ06</accession>
<dbReference type="PROSITE" id="PS51257">
    <property type="entry name" value="PROKAR_LIPOPROTEIN"/>
    <property type="match status" value="1"/>
</dbReference>
<dbReference type="EMBL" id="JAPNKE010000002">
    <property type="protein sequence ID" value="MCY1009056.1"/>
    <property type="molecule type" value="Genomic_DNA"/>
</dbReference>
<name>A0A9X3IZ06_9BACT</name>
<dbReference type="AlphaFoldDB" id="A0A9X3IZ06"/>